<evidence type="ECO:0000256" key="1">
    <source>
        <dbReference type="SAM" id="MobiDB-lite"/>
    </source>
</evidence>
<feature type="compositionally biased region" description="Basic and acidic residues" evidence="1">
    <location>
        <begin position="86"/>
        <end position="98"/>
    </location>
</feature>
<dbReference type="Proteomes" id="UP000290288">
    <property type="component" value="Unassembled WGS sequence"/>
</dbReference>
<feature type="compositionally biased region" description="Low complexity" evidence="1">
    <location>
        <begin position="160"/>
        <end position="171"/>
    </location>
</feature>
<accession>A0A4Q2D3P0</accession>
<reference evidence="2 3" key="1">
    <citation type="submission" date="2019-01" db="EMBL/GenBank/DDBJ databases">
        <title>Draft genome sequence of Psathyrella aberdarensis IHI B618.</title>
        <authorList>
            <person name="Buettner E."/>
            <person name="Kellner H."/>
        </authorList>
    </citation>
    <scope>NUCLEOTIDE SEQUENCE [LARGE SCALE GENOMIC DNA]</scope>
    <source>
        <strain evidence="2 3">IHI B618</strain>
    </source>
</reference>
<feature type="compositionally biased region" description="Polar residues" evidence="1">
    <location>
        <begin position="218"/>
        <end position="231"/>
    </location>
</feature>
<feature type="compositionally biased region" description="Polar residues" evidence="1">
    <location>
        <begin position="266"/>
        <end position="276"/>
    </location>
</feature>
<protein>
    <submittedName>
        <fullName evidence="2">Uncharacterized protein</fullName>
    </submittedName>
</protein>
<dbReference type="AlphaFoldDB" id="A0A4Q2D3P0"/>
<gene>
    <name evidence="2" type="ORF">EST38_g11932</name>
</gene>
<proteinExistence type="predicted"/>
<dbReference type="EMBL" id="SDEE01000800">
    <property type="protein sequence ID" value="RXW13927.1"/>
    <property type="molecule type" value="Genomic_DNA"/>
</dbReference>
<feature type="region of interest" description="Disordered" evidence="1">
    <location>
        <begin position="160"/>
        <end position="276"/>
    </location>
</feature>
<organism evidence="2 3">
    <name type="scientific">Candolleomyces aberdarensis</name>
    <dbReference type="NCBI Taxonomy" id="2316362"/>
    <lineage>
        <taxon>Eukaryota</taxon>
        <taxon>Fungi</taxon>
        <taxon>Dikarya</taxon>
        <taxon>Basidiomycota</taxon>
        <taxon>Agaricomycotina</taxon>
        <taxon>Agaricomycetes</taxon>
        <taxon>Agaricomycetidae</taxon>
        <taxon>Agaricales</taxon>
        <taxon>Agaricineae</taxon>
        <taxon>Psathyrellaceae</taxon>
        <taxon>Candolleomyces</taxon>
    </lineage>
</organism>
<name>A0A4Q2D3P0_9AGAR</name>
<evidence type="ECO:0000313" key="3">
    <source>
        <dbReference type="Proteomes" id="UP000290288"/>
    </source>
</evidence>
<comment type="caution">
    <text evidence="2">The sequence shown here is derived from an EMBL/GenBank/DDBJ whole genome shotgun (WGS) entry which is preliminary data.</text>
</comment>
<keyword evidence="3" id="KW-1185">Reference proteome</keyword>
<sequence length="276" mass="29370">MSDAFNSPLTSLAASPTSLPVDITNLHNAYLNPGENIGDNAPPVHPEFPIEVDDITGDRQRHQVFTGNVTPEVCIFVSTLISFHDDRPAGRDEHDCENTGHTSPTPIPAEHALNAETSNRASGLAQNIVENPGENIRTPTRAHSIPLMPPTWQIVNASATNSSNASDSAATISQNVSKTPKFRSLSEQDKPGSKVATPEVSEAGIALKDEDFDLGSDRQPSSAANVEFQESSLKDEDFDLGLDSRPSLAASAELESLKDEDFDLGSSPQASSRASG</sequence>
<evidence type="ECO:0000313" key="2">
    <source>
        <dbReference type="EMBL" id="RXW13927.1"/>
    </source>
</evidence>
<feature type="region of interest" description="Disordered" evidence="1">
    <location>
        <begin position="86"/>
        <end position="109"/>
    </location>
</feature>